<organism evidence="3 4">
    <name type="scientific">Streptomyces telluris</name>
    <dbReference type="NCBI Taxonomy" id="2720021"/>
    <lineage>
        <taxon>Bacteria</taxon>
        <taxon>Bacillati</taxon>
        <taxon>Actinomycetota</taxon>
        <taxon>Actinomycetes</taxon>
        <taxon>Kitasatosporales</taxon>
        <taxon>Streptomycetaceae</taxon>
        <taxon>Streptomyces</taxon>
    </lineage>
</organism>
<dbReference type="Proteomes" id="UP001142374">
    <property type="component" value="Unassembled WGS sequence"/>
</dbReference>
<evidence type="ECO:0000259" key="2">
    <source>
        <dbReference type="PROSITE" id="PS51898"/>
    </source>
</evidence>
<keyword evidence="4" id="KW-1185">Reference proteome</keyword>
<dbReference type="EMBL" id="JANIID010000010">
    <property type="protein sequence ID" value="MCQ8770854.1"/>
    <property type="molecule type" value="Genomic_DNA"/>
</dbReference>
<comment type="caution">
    <text evidence="3">The sequence shown here is derived from an EMBL/GenBank/DDBJ whole genome shotgun (WGS) entry which is preliminary data.</text>
</comment>
<evidence type="ECO:0000256" key="1">
    <source>
        <dbReference type="ARBA" id="ARBA00023172"/>
    </source>
</evidence>
<dbReference type="AlphaFoldDB" id="A0A9X2LGH5"/>
<protein>
    <submittedName>
        <fullName evidence="3">Site-specific integrase</fullName>
    </submittedName>
</protein>
<reference evidence="3" key="1">
    <citation type="submission" date="2022-06" db="EMBL/GenBank/DDBJ databases">
        <title>WGS of actinobacteria.</title>
        <authorList>
            <person name="Thawai C."/>
        </authorList>
    </citation>
    <scope>NUCLEOTIDE SEQUENCE</scope>
    <source>
        <strain evidence="3">AA8</strain>
    </source>
</reference>
<keyword evidence="1" id="KW-0233">DNA recombination</keyword>
<dbReference type="InterPro" id="IPR011010">
    <property type="entry name" value="DNA_brk_join_enz"/>
</dbReference>
<dbReference type="RefSeq" id="WP_168093395.1">
    <property type="nucleotide sequence ID" value="NZ_JAATER010000142.1"/>
</dbReference>
<dbReference type="Gene3D" id="1.10.443.10">
    <property type="entry name" value="Intergrase catalytic core"/>
    <property type="match status" value="1"/>
</dbReference>
<evidence type="ECO:0000313" key="3">
    <source>
        <dbReference type="EMBL" id="MCQ8770854.1"/>
    </source>
</evidence>
<dbReference type="SUPFAM" id="SSF56349">
    <property type="entry name" value="DNA breaking-rejoining enzymes"/>
    <property type="match status" value="1"/>
</dbReference>
<dbReference type="InterPro" id="IPR002104">
    <property type="entry name" value="Integrase_catalytic"/>
</dbReference>
<sequence>MLTYDVKFWAIRQRDGRAKPYQLRWVVGPEEHSKSYRLKSQAEGRLAELMAALRNREPFDTVTGLPDSELRALNSPTWYAHARDYVEMKWPTVSAKHRASIAESLATVTPTLVKDERGAPTAHALRTALYAWAFRLVKDEDGRWQRRTDLETPPEHIAHALDWIARKSLQVTDLDTPVVLRSALRALSLKMDGTPAAPNTVNRKIPVFSNALRYAVELDRLDAVPLGKIDWSAPEVDDEIDFRYVPGPQLTRQLLEAVADQGARGRHLRAFFGCIYYAGARPAEVVSLALPDCTLPDEGWGELVFAKSTARIGSAWTNTGESFDSRGLKRRARNATRTVPIPPILVRMLRRHIEEFGTAPDGRLFRAARGGLVLTKEYGEIWTAARRVVLTSHQFDTPLAETAYSARRAGISLWLKSGVAPAEVARRAGHSIAVLHRFYNKIINGHRHEDNARLERALTDDIRSPI</sequence>
<evidence type="ECO:0000313" key="4">
    <source>
        <dbReference type="Proteomes" id="UP001142374"/>
    </source>
</evidence>
<dbReference type="InterPro" id="IPR013762">
    <property type="entry name" value="Integrase-like_cat_sf"/>
</dbReference>
<accession>A0A9X2LGH5</accession>
<gene>
    <name evidence="3" type="ORF">NQU55_13875</name>
</gene>
<feature type="domain" description="Tyr recombinase" evidence="2">
    <location>
        <begin position="240"/>
        <end position="459"/>
    </location>
</feature>
<dbReference type="PROSITE" id="PS51898">
    <property type="entry name" value="TYR_RECOMBINASE"/>
    <property type="match status" value="1"/>
</dbReference>
<dbReference type="GO" id="GO:0003677">
    <property type="term" value="F:DNA binding"/>
    <property type="evidence" value="ECO:0007669"/>
    <property type="project" value="InterPro"/>
</dbReference>
<dbReference type="PANTHER" id="PTHR30349:SF64">
    <property type="entry name" value="PROPHAGE INTEGRASE INTD-RELATED"/>
    <property type="match status" value="1"/>
</dbReference>
<proteinExistence type="predicted"/>
<name>A0A9X2LGH5_9ACTN</name>
<dbReference type="GO" id="GO:0015074">
    <property type="term" value="P:DNA integration"/>
    <property type="evidence" value="ECO:0007669"/>
    <property type="project" value="InterPro"/>
</dbReference>
<dbReference type="PANTHER" id="PTHR30349">
    <property type="entry name" value="PHAGE INTEGRASE-RELATED"/>
    <property type="match status" value="1"/>
</dbReference>
<dbReference type="InterPro" id="IPR050090">
    <property type="entry name" value="Tyrosine_recombinase_XerCD"/>
</dbReference>
<dbReference type="GO" id="GO:0006310">
    <property type="term" value="P:DNA recombination"/>
    <property type="evidence" value="ECO:0007669"/>
    <property type="project" value="UniProtKB-KW"/>
</dbReference>